<evidence type="ECO:0000256" key="9">
    <source>
        <dbReference type="ARBA" id="ARBA00022801"/>
    </source>
</evidence>
<dbReference type="Gene3D" id="1.10.8.60">
    <property type="match status" value="1"/>
</dbReference>
<evidence type="ECO:0000256" key="14">
    <source>
        <dbReference type="ARBA" id="ARBA00023136"/>
    </source>
</evidence>
<evidence type="ECO:0000256" key="5">
    <source>
        <dbReference type="ARBA" id="ARBA00022670"/>
    </source>
</evidence>
<keyword evidence="12 15" id="KW-1133">Transmembrane helix</keyword>
<keyword evidence="14 15" id="KW-0472">Membrane</keyword>
<dbReference type="InterPro" id="IPR041569">
    <property type="entry name" value="AAA_lid_3"/>
</dbReference>
<dbReference type="CDD" id="cd19501">
    <property type="entry name" value="RecA-like_FtsH"/>
    <property type="match status" value="1"/>
</dbReference>
<dbReference type="Gene3D" id="3.40.50.300">
    <property type="entry name" value="P-loop containing nucleotide triphosphate hydrolases"/>
    <property type="match status" value="1"/>
</dbReference>
<evidence type="ECO:0000313" key="17">
    <source>
        <dbReference type="EMBL" id="KAA8499595.1"/>
    </source>
</evidence>
<dbReference type="GO" id="GO:0010304">
    <property type="term" value="P:PSII associated light-harvesting complex II catabolic process"/>
    <property type="evidence" value="ECO:0007669"/>
    <property type="project" value="UniProtKB-ARBA"/>
</dbReference>
<dbReference type="SMART" id="SM00382">
    <property type="entry name" value="AAA"/>
    <property type="match status" value="1"/>
</dbReference>
<evidence type="ECO:0000256" key="4">
    <source>
        <dbReference type="ARBA" id="ARBA00010550"/>
    </source>
</evidence>
<dbReference type="GO" id="GO:0006508">
    <property type="term" value="P:proteolysis"/>
    <property type="evidence" value="ECO:0007669"/>
    <property type="project" value="UniProtKB-KW"/>
</dbReference>
<feature type="transmembrane region" description="Helical" evidence="15">
    <location>
        <begin position="262"/>
        <end position="280"/>
    </location>
</feature>
<dbReference type="FunFam" id="1.10.8.60:FF:000001">
    <property type="entry name" value="ATP-dependent zinc metalloprotease FtsH"/>
    <property type="match status" value="1"/>
</dbReference>
<keyword evidence="5 17" id="KW-0645">Protease</keyword>
<dbReference type="InterPro" id="IPR037219">
    <property type="entry name" value="Peptidase_M41-like"/>
</dbReference>
<keyword evidence="10" id="KW-0862">Zinc</keyword>
<dbReference type="InterPro" id="IPR005936">
    <property type="entry name" value="FtsH"/>
</dbReference>
<feature type="domain" description="AAA+ ATPase" evidence="16">
    <location>
        <begin position="343"/>
        <end position="482"/>
    </location>
</feature>
<keyword evidence="18" id="KW-1185">Reference proteome</keyword>
<dbReference type="OrthoDB" id="8120271at2759"/>
<evidence type="ECO:0000256" key="2">
    <source>
        <dbReference type="ARBA" id="ARBA00004370"/>
    </source>
</evidence>
<evidence type="ECO:0000259" key="16">
    <source>
        <dbReference type="SMART" id="SM00382"/>
    </source>
</evidence>
<dbReference type="Pfam" id="PF01434">
    <property type="entry name" value="Peptidase_M41"/>
    <property type="match status" value="1"/>
</dbReference>
<dbReference type="Pfam" id="PF17862">
    <property type="entry name" value="AAA_lid_3"/>
    <property type="match status" value="1"/>
</dbReference>
<dbReference type="OMA" id="PEEDIYC"/>
<dbReference type="GO" id="GO:0046872">
    <property type="term" value="F:metal ion binding"/>
    <property type="evidence" value="ECO:0007669"/>
    <property type="project" value="UniProtKB-KW"/>
</dbReference>
<dbReference type="InterPro" id="IPR027417">
    <property type="entry name" value="P-loop_NTPase"/>
</dbReference>
<dbReference type="HAMAP" id="MF_01458">
    <property type="entry name" value="FtsH"/>
    <property type="match status" value="1"/>
</dbReference>
<evidence type="ECO:0000256" key="6">
    <source>
        <dbReference type="ARBA" id="ARBA00022692"/>
    </source>
</evidence>
<keyword evidence="6 15" id="KW-0812">Transmembrane</keyword>
<dbReference type="InterPro" id="IPR003959">
    <property type="entry name" value="ATPase_AAA_core"/>
</dbReference>
<dbReference type="FunFam" id="1.20.58.760:FF:000001">
    <property type="entry name" value="ATP-dependent zinc metalloprotease FtsH"/>
    <property type="match status" value="1"/>
</dbReference>
<dbReference type="PANTHER" id="PTHR23076:SF113">
    <property type="entry name" value="ATP-DEPENDENT ZINC METALLOPROTEASE FTSH 1, CHLOROPLASTIC-RELATED"/>
    <property type="match status" value="1"/>
</dbReference>
<dbReference type="SUPFAM" id="SSF52540">
    <property type="entry name" value="P-loop containing nucleoside triphosphate hydrolases"/>
    <property type="match status" value="1"/>
</dbReference>
<keyword evidence="13 17" id="KW-0482">Metalloprotease</keyword>
<evidence type="ECO:0000256" key="3">
    <source>
        <dbReference type="ARBA" id="ARBA00010044"/>
    </source>
</evidence>
<evidence type="ECO:0000256" key="12">
    <source>
        <dbReference type="ARBA" id="ARBA00022989"/>
    </source>
</evidence>
<comment type="cofactor">
    <cofactor evidence="1">
        <name>Zn(2+)</name>
        <dbReference type="ChEBI" id="CHEBI:29105"/>
    </cofactor>
</comment>
<comment type="caution">
    <text evidence="17">The sequence shown here is derived from an EMBL/GenBank/DDBJ whole genome shotgun (WGS) entry which is preliminary data.</text>
</comment>
<comment type="similarity">
    <text evidence="3">In the C-terminal section; belongs to the peptidase M41 family.</text>
</comment>
<sequence length="762" mass="82687">MVGIELSSTDPLGQPHVILPRPFSTVAQGTDSSQSRSFPSARISSLSTLGARAVLRGLLHAYKRCTSLLARLAALFDRAVSPCLVGAVRRLNGICLATFMAICVALARPNYACAMRFALPGARNPQTSTMEAVLLHKHALYRRAEIESIPELKRAATHHRKIRYTELENQKAAAKRNAGPAAVTIRYSDFVKQAKKRQFESVTFTPDAKRLLAKSRGGSEMFVVKAVPNDPDLLRILRKAGTDISVLPVRPRRKPRSEFSKVIGTSVAAAMLGFLVLAFIRSGAGDGLSILDFGKSSARVQMVPSTGVTFADVAGAQAAKVELEEVVTFLRESEKFTKIGARIPRGIILDGPPGTGKTLLARAVAGEAGVPLLTVSGSEFVEMFVGVGASRVRNLFRKAKKHAPSIIFIDEIDAVGRQRGSGMTGGSDEREQTLNQILVELDGFEGNSGVIVLAATNRSDVLDKALTRPGRFDRRITIDMPDLQGRVAILEVHAKDKKMAPDVDLQSIARRTPGFSGAALKNLMNEAAIFAARQSKSQIDISDVEDALERITVGMAKKNSSMSREKKWLVAYHEAGHAILGSLVPMYDTVQRITITPRGNAGGLTFFSPDESRLESGLFSKQYLLGQLIVALGGRVAEEIVYGVDGVTTGASNDFQQVTRVARKMLTDFGFSKRFPQVTMALPGSREAYGPNANVPGAETLRQLDEELSQMVGSAYQVAKRTLIENRALLEDVAKRLFDQETLTASELQELVASRKARTIRY</sequence>
<protein>
    <submittedName>
        <fullName evidence="17">ATP-dependent zinc metalloprotease FtsH 3</fullName>
    </submittedName>
</protein>
<evidence type="ECO:0000256" key="10">
    <source>
        <dbReference type="ARBA" id="ARBA00022833"/>
    </source>
</evidence>
<dbReference type="FunFam" id="3.40.50.300:FF:000001">
    <property type="entry name" value="ATP-dependent zinc metalloprotease FtsH"/>
    <property type="match status" value="1"/>
</dbReference>
<dbReference type="InterPro" id="IPR003960">
    <property type="entry name" value="ATPase_AAA_CS"/>
</dbReference>
<dbReference type="AlphaFoldDB" id="A0A5J4Z8F3"/>
<keyword evidence="7" id="KW-0479">Metal-binding</keyword>
<dbReference type="PANTHER" id="PTHR23076">
    <property type="entry name" value="METALLOPROTEASE M41 FTSH"/>
    <property type="match status" value="1"/>
</dbReference>
<dbReference type="Gene3D" id="1.20.58.760">
    <property type="entry name" value="Peptidase M41"/>
    <property type="match status" value="1"/>
</dbReference>
<keyword evidence="8" id="KW-0547">Nucleotide-binding</keyword>
<comment type="similarity">
    <text evidence="4">In the N-terminal section; belongs to the AAA ATPase family.</text>
</comment>
<dbReference type="PROSITE" id="PS00674">
    <property type="entry name" value="AAA"/>
    <property type="match status" value="1"/>
</dbReference>
<dbReference type="Proteomes" id="UP000324585">
    <property type="component" value="Unassembled WGS sequence"/>
</dbReference>
<reference evidence="18" key="1">
    <citation type="journal article" date="2019" name="Nat. Commun.">
        <title>Expansion of phycobilisome linker gene families in mesophilic red algae.</title>
        <authorList>
            <person name="Lee J."/>
            <person name="Kim D."/>
            <person name="Bhattacharya D."/>
            <person name="Yoon H.S."/>
        </authorList>
    </citation>
    <scope>NUCLEOTIDE SEQUENCE [LARGE SCALE GENOMIC DNA]</scope>
    <source>
        <strain evidence="18">CCMP 1328</strain>
    </source>
</reference>
<keyword evidence="11" id="KW-0067">ATP-binding</keyword>
<evidence type="ECO:0000313" key="18">
    <source>
        <dbReference type="Proteomes" id="UP000324585"/>
    </source>
</evidence>
<dbReference type="GO" id="GO:0004176">
    <property type="term" value="F:ATP-dependent peptidase activity"/>
    <property type="evidence" value="ECO:0007669"/>
    <property type="project" value="InterPro"/>
</dbReference>
<organism evidence="17 18">
    <name type="scientific">Porphyridium purpureum</name>
    <name type="common">Red alga</name>
    <name type="synonym">Porphyridium cruentum</name>
    <dbReference type="NCBI Taxonomy" id="35688"/>
    <lineage>
        <taxon>Eukaryota</taxon>
        <taxon>Rhodophyta</taxon>
        <taxon>Bangiophyceae</taxon>
        <taxon>Porphyridiales</taxon>
        <taxon>Porphyridiaceae</taxon>
        <taxon>Porphyridium</taxon>
    </lineage>
</organism>
<dbReference type="GO" id="GO:0005524">
    <property type="term" value="F:ATP binding"/>
    <property type="evidence" value="ECO:0007669"/>
    <property type="project" value="UniProtKB-KW"/>
</dbReference>
<accession>A0A5J4Z8F3</accession>
<gene>
    <name evidence="17" type="ORF">FVE85_7180</name>
</gene>
<evidence type="ECO:0000256" key="11">
    <source>
        <dbReference type="ARBA" id="ARBA00022840"/>
    </source>
</evidence>
<evidence type="ECO:0000256" key="15">
    <source>
        <dbReference type="SAM" id="Phobius"/>
    </source>
</evidence>
<dbReference type="Pfam" id="PF00004">
    <property type="entry name" value="AAA"/>
    <property type="match status" value="1"/>
</dbReference>
<dbReference type="EMBL" id="VRMN01000001">
    <property type="protein sequence ID" value="KAA8499595.1"/>
    <property type="molecule type" value="Genomic_DNA"/>
</dbReference>
<evidence type="ECO:0000256" key="7">
    <source>
        <dbReference type="ARBA" id="ARBA00022723"/>
    </source>
</evidence>
<dbReference type="GO" id="GO:0016887">
    <property type="term" value="F:ATP hydrolysis activity"/>
    <property type="evidence" value="ECO:0007669"/>
    <property type="project" value="InterPro"/>
</dbReference>
<evidence type="ECO:0000256" key="8">
    <source>
        <dbReference type="ARBA" id="ARBA00022741"/>
    </source>
</evidence>
<keyword evidence="9" id="KW-0378">Hydrolase</keyword>
<dbReference type="GO" id="GO:0009535">
    <property type="term" value="C:chloroplast thylakoid membrane"/>
    <property type="evidence" value="ECO:0007669"/>
    <property type="project" value="TreeGrafter"/>
</dbReference>
<evidence type="ECO:0000256" key="1">
    <source>
        <dbReference type="ARBA" id="ARBA00001947"/>
    </source>
</evidence>
<evidence type="ECO:0000256" key="13">
    <source>
        <dbReference type="ARBA" id="ARBA00023049"/>
    </source>
</evidence>
<comment type="subcellular location">
    <subcellularLocation>
        <location evidence="2">Membrane</location>
    </subcellularLocation>
</comment>
<dbReference type="NCBIfam" id="TIGR01241">
    <property type="entry name" value="FtsH_fam"/>
    <property type="match status" value="1"/>
</dbReference>
<proteinExistence type="inferred from homology"/>
<dbReference type="InterPro" id="IPR003593">
    <property type="entry name" value="AAA+_ATPase"/>
</dbReference>
<dbReference type="GO" id="GO:0004222">
    <property type="term" value="F:metalloendopeptidase activity"/>
    <property type="evidence" value="ECO:0007669"/>
    <property type="project" value="InterPro"/>
</dbReference>
<dbReference type="SUPFAM" id="SSF140990">
    <property type="entry name" value="FtsH protease domain-like"/>
    <property type="match status" value="1"/>
</dbReference>
<name>A0A5J4Z8F3_PORPP</name>
<dbReference type="InterPro" id="IPR000642">
    <property type="entry name" value="Peptidase_M41"/>
</dbReference>